<keyword evidence="2" id="KW-1185">Reference proteome</keyword>
<protein>
    <submittedName>
        <fullName evidence="1">LEF-2</fullName>
    </submittedName>
</protein>
<sequence length="172" mass="20249">MMETYHMRHPIDTKKTYRVDVFCKKWTGINGNSTFVVGGRYFITNGRALKAMESTATDFEEPEKKFETNRKKKEHCFKALKTRQEIIDKYKNIFYQRPNANTESDFKNICIKVRGSPTHGTRFMNRVKFTCLVVKNLQCKACKNICVYDALKQFYCMDSKCVSQVDRYVSQQ</sequence>
<dbReference type="InterPro" id="IPR004283">
    <property type="entry name" value="Lef-2"/>
</dbReference>
<dbReference type="RefSeq" id="YP_009330166.1">
    <property type="nucleotide sequence ID" value="NC_032255.1"/>
</dbReference>
<evidence type="ECO:0000313" key="1">
    <source>
        <dbReference type="EMBL" id="APO13918.1"/>
    </source>
</evidence>
<dbReference type="KEGG" id="vg:30685038"/>
<evidence type="ECO:0000313" key="2">
    <source>
        <dbReference type="Proteomes" id="UP000204293"/>
    </source>
</evidence>
<dbReference type="EMBL" id="KX151395">
    <property type="protein sequence ID" value="APO13918.1"/>
    <property type="molecule type" value="Genomic_DNA"/>
</dbReference>
<dbReference type="GO" id="GO:0019083">
    <property type="term" value="P:viral transcription"/>
    <property type="evidence" value="ECO:0007669"/>
    <property type="project" value="InterPro"/>
</dbReference>
<accession>A0A1L5JH29</accession>
<dbReference type="OrthoDB" id="19212at10239"/>
<reference evidence="1 2" key="1">
    <citation type="submission" date="2016-04" db="EMBL/GenBank/DDBJ databases">
        <title>Sequence analysis of the Plodia interpunctella granulovirus genome: Discovery of an unusual inhibitor-of-apoptosis (IAP) gene.</title>
        <authorList>
            <person name="Harrison R.L."/>
            <person name="Rowley D.L."/>
            <person name="Funk C.J."/>
        </authorList>
    </citation>
    <scope>NUCLEOTIDE SEQUENCE [LARGE SCALE GENOMIC DNA]</scope>
    <source>
        <strain evidence="1">Cambridge</strain>
    </source>
</reference>
<name>A0A1L5JH29_9BBAC</name>
<dbReference type="GeneID" id="30685038"/>
<proteinExistence type="predicted"/>
<organism evidence="1 2">
    <name type="scientific">Plodia interpunctella granulovirus</name>
    <dbReference type="NCBI Taxonomy" id="262175"/>
    <lineage>
        <taxon>Viruses</taxon>
        <taxon>Viruses incertae sedis</taxon>
        <taxon>Naldaviricetes</taxon>
        <taxon>Lefavirales</taxon>
        <taxon>Baculoviridae</taxon>
        <taxon>Betabaculovirus</taxon>
        <taxon>Betabaculovirus plinterpunctellae</taxon>
    </lineage>
</organism>
<dbReference type="Proteomes" id="UP000204293">
    <property type="component" value="Segment"/>
</dbReference>
<dbReference type="Pfam" id="PF03041">
    <property type="entry name" value="Baculo_LEF-2"/>
    <property type="match status" value="1"/>
</dbReference>